<dbReference type="InterPro" id="IPR050450">
    <property type="entry name" value="COX15/CtaA_HemeA_synthase"/>
</dbReference>
<evidence type="ECO:0000313" key="14">
    <source>
        <dbReference type="Proteomes" id="UP000315750"/>
    </source>
</evidence>
<feature type="transmembrane region" description="Helical" evidence="12">
    <location>
        <begin position="113"/>
        <end position="136"/>
    </location>
</feature>
<dbReference type="InterPro" id="IPR003780">
    <property type="entry name" value="COX15/CtaA_fam"/>
</dbReference>
<evidence type="ECO:0000256" key="4">
    <source>
        <dbReference type="ARBA" id="ARBA00022723"/>
    </source>
</evidence>
<keyword evidence="2" id="KW-1003">Cell membrane</keyword>
<dbReference type="Proteomes" id="UP000315750">
    <property type="component" value="Chromosome"/>
</dbReference>
<dbReference type="EMBL" id="CP036278">
    <property type="protein sequence ID" value="QDU55146.1"/>
    <property type="molecule type" value="Genomic_DNA"/>
</dbReference>
<feature type="transmembrane region" description="Helical" evidence="12">
    <location>
        <begin position="27"/>
        <end position="46"/>
    </location>
</feature>
<feature type="transmembrane region" description="Helical" evidence="12">
    <location>
        <begin position="307"/>
        <end position="327"/>
    </location>
</feature>
<keyword evidence="5 12" id="KW-1133">Transmembrane helix</keyword>
<feature type="transmembrane region" description="Helical" evidence="12">
    <location>
        <begin position="89"/>
        <end position="106"/>
    </location>
</feature>
<evidence type="ECO:0000256" key="1">
    <source>
        <dbReference type="ARBA" id="ARBA00004141"/>
    </source>
</evidence>
<evidence type="ECO:0000256" key="6">
    <source>
        <dbReference type="ARBA" id="ARBA00023002"/>
    </source>
</evidence>
<accession>A0A518AKC8</accession>
<keyword evidence="6" id="KW-0560">Oxidoreductase</keyword>
<feature type="transmembrane region" description="Helical" evidence="12">
    <location>
        <begin position="225"/>
        <end position="243"/>
    </location>
</feature>
<dbReference type="AlphaFoldDB" id="A0A518AKC8"/>
<protein>
    <submittedName>
        <fullName evidence="13">Heme A synthase</fullName>
    </submittedName>
</protein>
<keyword evidence="14" id="KW-1185">Reference proteome</keyword>
<evidence type="ECO:0000256" key="10">
    <source>
        <dbReference type="ARBA" id="ARBA00023157"/>
    </source>
</evidence>
<dbReference type="GO" id="GO:0016020">
    <property type="term" value="C:membrane"/>
    <property type="evidence" value="ECO:0007669"/>
    <property type="project" value="UniProtKB-SubCell"/>
</dbReference>
<reference evidence="13 14" key="1">
    <citation type="submission" date="2019-02" db="EMBL/GenBank/DDBJ databases">
        <title>Deep-cultivation of Planctomycetes and their phenomic and genomic characterization uncovers novel biology.</title>
        <authorList>
            <person name="Wiegand S."/>
            <person name="Jogler M."/>
            <person name="Boedeker C."/>
            <person name="Pinto D."/>
            <person name="Vollmers J."/>
            <person name="Rivas-Marin E."/>
            <person name="Kohn T."/>
            <person name="Peeters S.H."/>
            <person name="Heuer A."/>
            <person name="Rast P."/>
            <person name="Oberbeckmann S."/>
            <person name="Bunk B."/>
            <person name="Jeske O."/>
            <person name="Meyerdierks A."/>
            <person name="Storesund J.E."/>
            <person name="Kallscheuer N."/>
            <person name="Luecker S."/>
            <person name="Lage O.M."/>
            <person name="Pohl T."/>
            <person name="Merkel B.J."/>
            <person name="Hornburger P."/>
            <person name="Mueller R.-W."/>
            <person name="Bruemmer F."/>
            <person name="Labrenz M."/>
            <person name="Spormann A.M."/>
            <person name="Op den Camp H."/>
            <person name="Overmann J."/>
            <person name="Amann R."/>
            <person name="Jetten M.S.M."/>
            <person name="Mascher T."/>
            <person name="Medema M.H."/>
            <person name="Devos D.P."/>
            <person name="Kaster A.-K."/>
            <person name="Ovreas L."/>
            <person name="Rohde M."/>
            <person name="Galperin M.Y."/>
            <person name="Jogler C."/>
        </authorList>
    </citation>
    <scope>NUCLEOTIDE SEQUENCE [LARGE SCALE GENOMIC DNA]</scope>
    <source>
        <strain evidence="13 14">Pan181</strain>
    </source>
</reference>
<keyword evidence="10" id="KW-1015">Disulfide bond</keyword>
<dbReference type="Pfam" id="PF02628">
    <property type="entry name" value="COX15-CtaA"/>
    <property type="match status" value="1"/>
</dbReference>
<evidence type="ECO:0000256" key="7">
    <source>
        <dbReference type="ARBA" id="ARBA00023004"/>
    </source>
</evidence>
<dbReference type="PANTHER" id="PTHR35457">
    <property type="entry name" value="HEME A SYNTHASE"/>
    <property type="match status" value="1"/>
</dbReference>
<feature type="transmembrane region" description="Helical" evidence="12">
    <location>
        <begin position="184"/>
        <end position="205"/>
    </location>
</feature>
<dbReference type="GO" id="GO:0046872">
    <property type="term" value="F:metal ion binding"/>
    <property type="evidence" value="ECO:0007669"/>
    <property type="project" value="UniProtKB-KW"/>
</dbReference>
<evidence type="ECO:0000256" key="11">
    <source>
        <dbReference type="ARBA" id="ARBA00023444"/>
    </source>
</evidence>
<evidence type="ECO:0000256" key="9">
    <source>
        <dbReference type="ARBA" id="ARBA00023136"/>
    </source>
</evidence>
<keyword evidence="9 12" id="KW-0472">Membrane</keyword>
<dbReference type="OrthoDB" id="128939at2"/>
<name>A0A518AKC8_9BACT</name>
<keyword evidence="3 12" id="KW-0812">Transmembrane</keyword>
<evidence type="ECO:0000256" key="2">
    <source>
        <dbReference type="ARBA" id="ARBA00022475"/>
    </source>
</evidence>
<evidence type="ECO:0000256" key="3">
    <source>
        <dbReference type="ARBA" id="ARBA00022692"/>
    </source>
</evidence>
<evidence type="ECO:0000256" key="5">
    <source>
        <dbReference type="ARBA" id="ARBA00022989"/>
    </source>
</evidence>
<dbReference type="KEGG" id="amuc:Pan181_13320"/>
<feature type="transmembrane region" description="Helical" evidence="12">
    <location>
        <begin position="255"/>
        <end position="275"/>
    </location>
</feature>
<gene>
    <name evidence="13" type="primary">ctaA</name>
    <name evidence="13" type="ORF">Pan181_13320</name>
</gene>
<keyword evidence="8" id="KW-0350">Heme biosynthesis</keyword>
<evidence type="ECO:0000256" key="12">
    <source>
        <dbReference type="SAM" id="Phobius"/>
    </source>
</evidence>
<comment type="pathway">
    <text evidence="11">Porphyrin-containing compound metabolism.</text>
</comment>
<dbReference type="GO" id="GO:0006784">
    <property type="term" value="P:heme A biosynthetic process"/>
    <property type="evidence" value="ECO:0007669"/>
    <property type="project" value="InterPro"/>
</dbReference>
<sequence length="358" mass="39801">MATQSAKVRDSQVSAEKLPAGLRWTRWVAWVLCVLTFPLLWIGGLVTTTKSGMAVPDWPGTYGYNMFLYPLSTWWSGPWDLFVEHGHRLLATIIGLLSLLIAGLLWKYDSRSWMRWAGIVTVIGVIAQGALGGFRVLLDDRILAMIHGCVGPLFFALTAALVVWTSRSWNELELPENSPLAGRLFGIARLTCVLVYLQMIVGALIRHMPVTFVTTAFTHATRVHVVLAGLVTVLVLRMAWLATRAEFPKFLRRSGWVLNFAMLFQLLLGLATWILKYGTPLWLRGILPMSPEAVLADGWWQSHVVTAHQATGALLLGTTTIVLLLSWRMAPGVANENAPHSLRWNEPTARLEQGATTR</sequence>
<dbReference type="RefSeq" id="WP_145246040.1">
    <property type="nucleotide sequence ID" value="NZ_CP036278.1"/>
</dbReference>
<proteinExistence type="predicted"/>
<keyword evidence="4" id="KW-0479">Metal-binding</keyword>
<keyword evidence="7" id="KW-0408">Iron</keyword>
<comment type="subcellular location">
    <subcellularLocation>
        <location evidence="1">Membrane</location>
        <topology evidence="1">Multi-pass membrane protein</topology>
    </subcellularLocation>
</comment>
<evidence type="ECO:0000313" key="13">
    <source>
        <dbReference type="EMBL" id="QDU55146.1"/>
    </source>
</evidence>
<organism evidence="13 14">
    <name type="scientific">Aeoliella mucimassa</name>
    <dbReference type="NCBI Taxonomy" id="2527972"/>
    <lineage>
        <taxon>Bacteria</taxon>
        <taxon>Pseudomonadati</taxon>
        <taxon>Planctomycetota</taxon>
        <taxon>Planctomycetia</taxon>
        <taxon>Pirellulales</taxon>
        <taxon>Lacipirellulaceae</taxon>
        <taxon>Aeoliella</taxon>
    </lineage>
</organism>
<dbReference type="PANTHER" id="PTHR35457:SF1">
    <property type="entry name" value="HEME A SYNTHASE"/>
    <property type="match status" value="1"/>
</dbReference>
<dbReference type="GO" id="GO:0016491">
    <property type="term" value="F:oxidoreductase activity"/>
    <property type="evidence" value="ECO:0007669"/>
    <property type="project" value="UniProtKB-KW"/>
</dbReference>
<feature type="transmembrane region" description="Helical" evidence="12">
    <location>
        <begin position="142"/>
        <end position="164"/>
    </location>
</feature>
<evidence type="ECO:0000256" key="8">
    <source>
        <dbReference type="ARBA" id="ARBA00023133"/>
    </source>
</evidence>